<dbReference type="InterPro" id="IPR008921">
    <property type="entry name" value="DNA_pol3_clamp-load_cplx_C"/>
</dbReference>
<evidence type="ECO:0000256" key="2">
    <source>
        <dbReference type="ARBA" id="ARBA00022723"/>
    </source>
</evidence>
<dbReference type="InterPro" id="IPR054506">
    <property type="entry name" value="DnaA_N-like_STI"/>
</dbReference>
<dbReference type="OrthoDB" id="1911163at2759"/>
<dbReference type="GO" id="GO:0009360">
    <property type="term" value="C:DNA polymerase III complex"/>
    <property type="evidence" value="ECO:0007669"/>
    <property type="project" value="InterPro"/>
</dbReference>
<feature type="region of interest" description="Disordered" evidence="7">
    <location>
        <begin position="1"/>
        <end position="25"/>
    </location>
</feature>
<evidence type="ECO:0000256" key="4">
    <source>
        <dbReference type="ARBA" id="ARBA00022833"/>
    </source>
</evidence>
<dbReference type="GO" id="GO:0006261">
    <property type="term" value="P:DNA-templated DNA replication"/>
    <property type="evidence" value="ECO:0007669"/>
    <property type="project" value="TreeGrafter"/>
</dbReference>
<evidence type="ECO:0000259" key="8">
    <source>
        <dbReference type="SMART" id="SM00382"/>
    </source>
</evidence>
<feature type="domain" description="AAA+ ATPase" evidence="8">
    <location>
        <begin position="544"/>
        <end position="694"/>
    </location>
</feature>
<dbReference type="SUPFAM" id="SSF48019">
    <property type="entry name" value="post-AAA+ oligomerization domain-like"/>
    <property type="match status" value="1"/>
</dbReference>
<feature type="compositionally biased region" description="Basic residues" evidence="7">
    <location>
        <begin position="65"/>
        <end position="76"/>
    </location>
</feature>
<evidence type="ECO:0000256" key="7">
    <source>
        <dbReference type="SAM" id="MobiDB-lite"/>
    </source>
</evidence>
<dbReference type="NCBIfam" id="TIGR02397">
    <property type="entry name" value="dnaX_nterm"/>
    <property type="match status" value="1"/>
</dbReference>
<evidence type="ECO:0000256" key="3">
    <source>
        <dbReference type="ARBA" id="ARBA00022741"/>
    </source>
</evidence>
<dbReference type="Gene3D" id="1.10.8.60">
    <property type="match status" value="1"/>
</dbReference>
<dbReference type="InterPro" id="IPR003593">
    <property type="entry name" value="AAA+_ATPase"/>
</dbReference>
<keyword evidence="3" id="KW-0547">Nucleotide-binding</keyword>
<dbReference type="SMART" id="SM00382">
    <property type="entry name" value="AAA"/>
    <property type="match status" value="1"/>
</dbReference>
<feature type="region of interest" description="Disordered" evidence="7">
    <location>
        <begin position="864"/>
        <end position="888"/>
    </location>
</feature>
<dbReference type="CDD" id="cd00009">
    <property type="entry name" value="AAA"/>
    <property type="match status" value="1"/>
</dbReference>
<dbReference type="Pfam" id="PF12169">
    <property type="entry name" value="DNA_pol3_gamma3"/>
    <property type="match status" value="1"/>
</dbReference>
<name>A0A8S0RM08_OLEEU</name>
<dbReference type="Gene3D" id="3.40.50.300">
    <property type="entry name" value="P-loop containing nucleotide triphosphate hydrolases"/>
    <property type="match status" value="1"/>
</dbReference>
<feature type="region of interest" description="Disordered" evidence="7">
    <location>
        <begin position="1096"/>
        <end position="1116"/>
    </location>
</feature>
<evidence type="ECO:0000313" key="9">
    <source>
        <dbReference type="EMBL" id="CAA2980269.1"/>
    </source>
</evidence>
<proteinExistence type="inferred from homology"/>
<keyword evidence="10" id="KW-1185">Reference proteome</keyword>
<keyword evidence="4" id="KW-0862">Zinc</keyword>
<keyword evidence="2" id="KW-0479">Metal-binding</keyword>
<dbReference type="Proteomes" id="UP000594638">
    <property type="component" value="Unassembled WGS sequence"/>
</dbReference>
<dbReference type="GO" id="GO:0003887">
    <property type="term" value="F:DNA-directed DNA polymerase activity"/>
    <property type="evidence" value="ECO:0007669"/>
    <property type="project" value="InterPro"/>
</dbReference>
<dbReference type="GO" id="GO:0003689">
    <property type="term" value="F:DNA clamp loader activity"/>
    <property type="evidence" value="ECO:0007669"/>
    <property type="project" value="TreeGrafter"/>
</dbReference>
<dbReference type="Pfam" id="PF13177">
    <property type="entry name" value="DNA_pol3_delta2"/>
    <property type="match status" value="1"/>
</dbReference>
<feature type="region of interest" description="Disordered" evidence="7">
    <location>
        <begin position="137"/>
        <end position="187"/>
    </location>
</feature>
<organism evidence="9 10">
    <name type="scientific">Olea europaea subsp. europaea</name>
    <dbReference type="NCBI Taxonomy" id="158383"/>
    <lineage>
        <taxon>Eukaryota</taxon>
        <taxon>Viridiplantae</taxon>
        <taxon>Streptophyta</taxon>
        <taxon>Embryophyta</taxon>
        <taxon>Tracheophyta</taxon>
        <taxon>Spermatophyta</taxon>
        <taxon>Magnoliopsida</taxon>
        <taxon>eudicotyledons</taxon>
        <taxon>Gunneridae</taxon>
        <taxon>Pentapetalae</taxon>
        <taxon>asterids</taxon>
        <taxon>lamiids</taxon>
        <taxon>Lamiales</taxon>
        <taxon>Oleaceae</taxon>
        <taxon>Oleeae</taxon>
        <taxon>Olea</taxon>
    </lineage>
</organism>
<comment type="similarity">
    <text evidence="1">Belongs to the DnaX/STICHEL family.</text>
</comment>
<dbReference type="InterPro" id="IPR045085">
    <property type="entry name" value="HLD_clamp_pol_III_gamma_tau"/>
</dbReference>
<dbReference type="GO" id="GO:0046872">
    <property type="term" value="F:metal ion binding"/>
    <property type="evidence" value="ECO:0007669"/>
    <property type="project" value="UniProtKB-KW"/>
</dbReference>
<accession>A0A8S0RM08</accession>
<evidence type="ECO:0000313" key="10">
    <source>
        <dbReference type="Proteomes" id="UP000594638"/>
    </source>
</evidence>
<dbReference type="Gramene" id="OE9A059591T2">
    <property type="protein sequence ID" value="OE9A059591C2"/>
    <property type="gene ID" value="OE9A059591"/>
</dbReference>
<feature type="compositionally biased region" description="Low complexity" evidence="7">
    <location>
        <begin position="872"/>
        <end position="881"/>
    </location>
</feature>
<feature type="compositionally biased region" description="Basic and acidic residues" evidence="7">
    <location>
        <begin position="137"/>
        <end position="156"/>
    </location>
</feature>
<keyword evidence="5" id="KW-0067">ATP-binding</keyword>
<dbReference type="FunFam" id="3.40.50.300:FF:000014">
    <property type="entry name" value="DNA polymerase III subunit gamma/tau"/>
    <property type="match status" value="1"/>
</dbReference>
<feature type="region of interest" description="Disordered" evidence="7">
    <location>
        <begin position="43"/>
        <end position="78"/>
    </location>
</feature>
<dbReference type="SUPFAM" id="SSF52540">
    <property type="entry name" value="P-loop containing nucleoside triphosphate hydrolases"/>
    <property type="match status" value="1"/>
</dbReference>
<dbReference type="EMBL" id="CACTIH010003644">
    <property type="protein sequence ID" value="CAA2980269.1"/>
    <property type="molecule type" value="Genomic_DNA"/>
</dbReference>
<dbReference type="InterPro" id="IPR050238">
    <property type="entry name" value="DNA_Rep/Repair_Clamp_Loader"/>
</dbReference>
<gene>
    <name evidence="9" type="ORF">OLEA9_A059591</name>
</gene>
<reference evidence="9 10" key="1">
    <citation type="submission" date="2019-12" db="EMBL/GenBank/DDBJ databases">
        <authorList>
            <person name="Alioto T."/>
            <person name="Alioto T."/>
            <person name="Gomez Garrido J."/>
        </authorList>
    </citation>
    <scope>NUCLEOTIDE SEQUENCE [LARGE SCALE GENOMIC DNA]</scope>
</reference>
<feature type="region of interest" description="Disordered" evidence="7">
    <location>
        <begin position="417"/>
        <end position="462"/>
    </location>
</feature>
<dbReference type="FunFam" id="1.10.8.60:FF:000013">
    <property type="entry name" value="DNA polymerase III subunit gamma/tau"/>
    <property type="match status" value="1"/>
</dbReference>
<dbReference type="InterPro" id="IPR027417">
    <property type="entry name" value="P-loop_NTPase"/>
</dbReference>
<dbReference type="PANTHER" id="PTHR11669">
    <property type="entry name" value="REPLICATION FACTOR C / DNA POLYMERASE III GAMMA-TAU SUBUNIT"/>
    <property type="match status" value="1"/>
</dbReference>
<comment type="caution">
    <text evidence="9">The sequence shown here is derived from an EMBL/GenBank/DDBJ whole genome shotgun (WGS) entry which is preliminary data.</text>
</comment>
<evidence type="ECO:0000256" key="6">
    <source>
        <dbReference type="ARBA" id="ARBA00023054"/>
    </source>
</evidence>
<dbReference type="GO" id="GO:0006281">
    <property type="term" value="P:DNA repair"/>
    <property type="evidence" value="ECO:0007669"/>
    <property type="project" value="TreeGrafter"/>
</dbReference>
<dbReference type="GO" id="GO:0003677">
    <property type="term" value="F:DNA binding"/>
    <property type="evidence" value="ECO:0007669"/>
    <property type="project" value="InterPro"/>
</dbReference>
<protein>
    <submittedName>
        <fullName evidence="9">STICHEL</fullName>
    </submittedName>
</protein>
<dbReference type="InterPro" id="IPR012763">
    <property type="entry name" value="DNA_pol_III_sug/sutau_N"/>
</dbReference>
<dbReference type="CDD" id="cd18137">
    <property type="entry name" value="HLD_clamp_pol_III_gamma_tau"/>
    <property type="match status" value="1"/>
</dbReference>
<dbReference type="InterPro" id="IPR022754">
    <property type="entry name" value="DNA_pol_III_gamma-3"/>
</dbReference>
<dbReference type="PANTHER" id="PTHR11669:SF63">
    <property type="entry name" value="PROTEIN STICHEL"/>
    <property type="match status" value="1"/>
</dbReference>
<sequence length="1291" mass="142793">MMSLEMHGGGGGGMAGGGGGIDPSNLHLKKELTQIRKAARVLRDPGTTSSWRSPLGSVRSLQNSAKHHYAHHHKNGRRESIDGNAIASSSEQFSQLQLQIENNNTSYGHSANNNDNVNGKEKERRVFLCNWRSQKSESERSRQIAEDDVENGKDEGSSWTRGESVDMDSLSDAQNGGGANDSKSDTHLSDRYASASFKCKDTNFTPSLKHTIKKKSKRRNNSNAILKHHNEKLKKQILMSRGTKKALEDLTGLGLGRDELLSLVDQSDDTEDYCNSEDLKRVSAISPLLAGLKSKGWVYSPKKFLRSHRKEDDSISYSTPALSTCSYNKYGIRNPSTVESWDATTASFNDADDEAIDQLDMPGRQGCGIPCYWSKRSTPKSRGGYGNCYSPSLSDTLRRKGSSIFCGSQTMYRRRYRHSSLGSNKRRLSSKGASQGIVPLLTNSGDGQGGSSMGSGNSDDELSTNFGELDLEALSRLDGRRWSSSCRSQEGLELVALNGKVNDESSPENMRSLSQKYRPMFFEELIGQNIVIQSLKSAISRGRISPVYLFQGPRGTGKTSTARIFAAALNCLATEETKPCGVCSECADFISGKSGFFREVDGSNKKGIDEVKMLLRNLSVVPPSAVSQYKIFVVDECHLLPSKAWLAFLRFLEKPLPRVIFILITADIDNVPRTILSRCQKHLFNKIRDGDIVTRLRKIAADENLIVESDALDLIASNAYGSLRDAETMLDQLSLLGKSITTSLVNELIGVVSDEKLLDLLELAMSSNTKETVKRARELMDSGVDPIVLMSQMATLIVDIIAGTYPNIDAKNNDSFFGGRSLSEKELDRLKHALTLLSEAEKHLRVSSERSTWFTATLLQLGSVPSPDPTHSGSSRRQSSRTTDDYPISFRETTAQNCRLDSQLAHKKSGSPTSFLKAARSDLMSKEDLLLLTDAAHFNSNPNPSQSSLINEESLKPTSRCMDSNVITDIWVQCIEKCHSKTLRQLLHSYGQLMSISEVKGGFVAYIAFTDNNIKTRAEGFLSSITNSFEIVLRRNVEVKIIMLPDSFCQKQMDTTIKSVCSNKIEGNIDLDSRREPSKVSRGSFNESEDHITGAFESAAQSGKPSSSKMSKSEIPEQRIESIIREQRLETAWLQVMEKGTPGSLNRLKPEKNQVLPQDGIDHQNEMESLTSVDFPLQHWKYELNHEIKALKINEATAPQQDHTVKRNDHYPISPSLLHNSSFASNFNEHNIGYESGSGAGGCSGFFCWNNTRPPRSGKVKQGPSIGAHRSGRISWFGECAKSTTGNRYRR</sequence>
<feature type="compositionally biased region" description="Basic residues" evidence="7">
    <location>
        <begin position="417"/>
        <end position="429"/>
    </location>
</feature>
<dbReference type="GO" id="GO:0005524">
    <property type="term" value="F:ATP binding"/>
    <property type="evidence" value="ECO:0007669"/>
    <property type="project" value="UniProtKB-KW"/>
</dbReference>
<evidence type="ECO:0000256" key="5">
    <source>
        <dbReference type="ARBA" id="ARBA00022840"/>
    </source>
</evidence>
<dbReference type="Pfam" id="PF23007">
    <property type="entry name" value="DnaA_N-like_STI"/>
    <property type="match status" value="1"/>
</dbReference>
<keyword evidence="6" id="KW-0175">Coiled coil</keyword>
<feature type="compositionally biased region" description="Gly residues" evidence="7">
    <location>
        <begin position="7"/>
        <end position="21"/>
    </location>
</feature>
<dbReference type="Pfam" id="PF22608">
    <property type="entry name" value="DNAX_ATPase_lid"/>
    <property type="match status" value="1"/>
</dbReference>
<dbReference type="GO" id="GO:0005663">
    <property type="term" value="C:DNA replication factor C complex"/>
    <property type="evidence" value="ECO:0007669"/>
    <property type="project" value="TreeGrafter"/>
</dbReference>
<evidence type="ECO:0000256" key="1">
    <source>
        <dbReference type="ARBA" id="ARBA00006360"/>
    </source>
</evidence>